<gene>
    <name evidence="1" type="ORF">SPHA_13602</name>
</gene>
<dbReference type="EMBL" id="CAHIKZ030000458">
    <property type="protein sequence ID" value="CAE1175370.1"/>
    <property type="molecule type" value="Genomic_DNA"/>
</dbReference>
<dbReference type="AlphaFoldDB" id="A0A812BB27"/>
<evidence type="ECO:0000313" key="2">
    <source>
        <dbReference type="Proteomes" id="UP000597762"/>
    </source>
</evidence>
<sequence>MLVSQVEIFLSIVNEEISRCRRWSHNRSIAASSYLGVIGRSYLGIICCCPSGASAVGEAISQCCRLSNMLFSSVEPYLGVVAGAISHYCRCPLHIYVVPLETYISVICEAISQCRRWSQFSVPSLEPYLGAIGSSYSGVVGSPYLDGAFGAIYCFISLKAVDPSFFGFSGSITRRYSHMSLSSVESYLGVLSGTMSLRSYILALLVETYLLEPYIGVVSCSIPTSRRWSHFCVTYL</sequence>
<proteinExistence type="predicted"/>
<organism evidence="1 2">
    <name type="scientific">Acanthosepion pharaonis</name>
    <name type="common">Pharaoh cuttlefish</name>
    <name type="synonym">Sepia pharaonis</name>
    <dbReference type="NCBI Taxonomy" id="158019"/>
    <lineage>
        <taxon>Eukaryota</taxon>
        <taxon>Metazoa</taxon>
        <taxon>Spiralia</taxon>
        <taxon>Lophotrochozoa</taxon>
        <taxon>Mollusca</taxon>
        <taxon>Cephalopoda</taxon>
        <taxon>Coleoidea</taxon>
        <taxon>Decapodiformes</taxon>
        <taxon>Sepiida</taxon>
        <taxon>Sepiina</taxon>
        <taxon>Sepiidae</taxon>
        <taxon>Acanthosepion</taxon>
    </lineage>
</organism>
<comment type="caution">
    <text evidence="1">The sequence shown here is derived from an EMBL/GenBank/DDBJ whole genome shotgun (WGS) entry which is preliminary data.</text>
</comment>
<accession>A0A812BB27</accession>
<keyword evidence="2" id="KW-1185">Reference proteome</keyword>
<protein>
    <submittedName>
        <fullName evidence="1">Uncharacterized protein</fullName>
    </submittedName>
</protein>
<evidence type="ECO:0000313" key="1">
    <source>
        <dbReference type="EMBL" id="CAE1175370.1"/>
    </source>
</evidence>
<reference evidence="1" key="1">
    <citation type="submission" date="2021-01" db="EMBL/GenBank/DDBJ databases">
        <authorList>
            <person name="Li R."/>
            <person name="Bekaert M."/>
        </authorList>
    </citation>
    <scope>NUCLEOTIDE SEQUENCE</scope>
    <source>
        <strain evidence="1">Farmed</strain>
    </source>
</reference>
<dbReference type="Proteomes" id="UP000597762">
    <property type="component" value="Unassembled WGS sequence"/>
</dbReference>
<name>A0A812BB27_ACAPH</name>